<reference evidence="3" key="1">
    <citation type="submission" date="2019-06" db="EMBL/GenBank/DDBJ databases">
        <title>Draft genome sequence of the griseofulvin-producing fungus Xylaria cubensis strain G536.</title>
        <authorList>
            <person name="Mead M.E."/>
            <person name="Raja H.A."/>
            <person name="Steenwyk J.L."/>
            <person name="Knowles S.L."/>
            <person name="Oberlies N.H."/>
            <person name="Rokas A."/>
        </authorList>
    </citation>
    <scope>NUCLEOTIDE SEQUENCE [LARGE SCALE GENOMIC DNA]</scope>
    <source>
        <strain evidence="3">G536</strain>
    </source>
</reference>
<dbReference type="Proteomes" id="UP000319160">
    <property type="component" value="Unassembled WGS sequence"/>
</dbReference>
<proteinExistence type="predicted"/>
<keyword evidence="3" id="KW-1185">Reference proteome</keyword>
<organism evidence="2 3">
    <name type="scientific">Xylaria flabelliformis</name>
    <dbReference type="NCBI Taxonomy" id="2512241"/>
    <lineage>
        <taxon>Eukaryota</taxon>
        <taxon>Fungi</taxon>
        <taxon>Dikarya</taxon>
        <taxon>Ascomycota</taxon>
        <taxon>Pezizomycotina</taxon>
        <taxon>Sordariomycetes</taxon>
        <taxon>Xylariomycetidae</taxon>
        <taxon>Xylariales</taxon>
        <taxon>Xylariaceae</taxon>
        <taxon>Xylaria</taxon>
    </lineage>
</organism>
<gene>
    <name evidence="2" type="ORF">FHL15_009270</name>
</gene>
<feature type="chain" id="PRO_5021859652" evidence="1">
    <location>
        <begin position="17"/>
        <end position="143"/>
    </location>
</feature>
<dbReference type="EMBL" id="VFLP01000062">
    <property type="protein sequence ID" value="TRX89837.1"/>
    <property type="molecule type" value="Genomic_DNA"/>
</dbReference>
<dbReference type="AlphaFoldDB" id="A0A553HPG7"/>
<accession>A0A553HPG7</accession>
<keyword evidence="1" id="KW-0732">Signal</keyword>
<evidence type="ECO:0000313" key="3">
    <source>
        <dbReference type="Proteomes" id="UP000319160"/>
    </source>
</evidence>
<protein>
    <submittedName>
        <fullName evidence="2">Uncharacterized protein</fullName>
    </submittedName>
</protein>
<comment type="caution">
    <text evidence="2">The sequence shown here is derived from an EMBL/GenBank/DDBJ whole genome shotgun (WGS) entry which is preliminary data.</text>
</comment>
<name>A0A553HPG7_9PEZI</name>
<feature type="signal peptide" evidence="1">
    <location>
        <begin position="1"/>
        <end position="16"/>
    </location>
</feature>
<evidence type="ECO:0000256" key="1">
    <source>
        <dbReference type="SAM" id="SignalP"/>
    </source>
</evidence>
<sequence>MFYLLIMLWYSAAVLFHDKFTQKNPFVPSSPDNQLAISWSRNSLSEVLGLLYAGGVITAGSVIETLPTDQIDICVEIINWMHEVKEVQNPTIIDHQKAIDIMTLQYILHGDPANETPASDEEVLNSIRRVEVLYTNLPISLQT</sequence>
<evidence type="ECO:0000313" key="2">
    <source>
        <dbReference type="EMBL" id="TRX89837.1"/>
    </source>
</evidence>